<dbReference type="InterPro" id="IPR012548">
    <property type="entry name" value="MATCAP"/>
</dbReference>
<comment type="cofactor">
    <cofactor evidence="1">
        <name>Zn(2+)</name>
        <dbReference type="ChEBI" id="CHEBI:29105"/>
    </cofactor>
</comment>
<evidence type="ECO:0000313" key="5">
    <source>
        <dbReference type="EMBL" id="SDD51267.1"/>
    </source>
</evidence>
<dbReference type="PANTHER" id="PTHR31817:SF0">
    <property type="entry name" value="CHROMOSOME UNDETERMINED SCAFFOLD_67, WHOLE GENOME SHOTGUN SEQUENCE"/>
    <property type="match status" value="1"/>
</dbReference>
<accession>A0A1G6VE18</accession>
<dbReference type="AlphaFoldDB" id="A0A1G6VE18"/>
<dbReference type="GO" id="GO:0008237">
    <property type="term" value="F:metallopeptidase activity"/>
    <property type="evidence" value="ECO:0007669"/>
    <property type="project" value="UniProtKB-KW"/>
</dbReference>
<organism evidence="5 6">
    <name type="scientific">Aquimonas voraii</name>
    <dbReference type="NCBI Taxonomy" id="265719"/>
    <lineage>
        <taxon>Bacteria</taxon>
        <taxon>Pseudomonadati</taxon>
        <taxon>Pseudomonadota</taxon>
        <taxon>Gammaproteobacteria</taxon>
        <taxon>Lysobacterales</taxon>
        <taxon>Lysobacteraceae</taxon>
        <taxon>Aquimonas</taxon>
    </lineage>
</organism>
<reference evidence="5 6" key="1">
    <citation type="submission" date="2016-10" db="EMBL/GenBank/DDBJ databases">
        <authorList>
            <person name="de Groot N.N."/>
        </authorList>
    </citation>
    <scope>NUCLEOTIDE SEQUENCE [LARGE SCALE GENOMIC DNA]</scope>
    <source>
        <strain evidence="5 6">DSM 16957</strain>
    </source>
</reference>
<keyword evidence="4" id="KW-0482">Metalloprotease</keyword>
<keyword evidence="3" id="KW-0378">Hydrolase</keyword>
<name>A0A1G6VE18_9GAMM</name>
<dbReference type="EMBL" id="FNAG01000003">
    <property type="protein sequence ID" value="SDD51267.1"/>
    <property type="molecule type" value="Genomic_DNA"/>
</dbReference>
<keyword evidence="2" id="KW-0645">Protease</keyword>
<dbReference type="SMART" id="SM01154">
    <property type="entry name" value="DUF1704"/>
    <property type="match status" value="1"/>
</dbReference>
<dbReference type="RefSeq" id="WP_091240953.1">
    <property type="nucleotide sequence ID" value="NZ_FNAG01000003.1"/>
</dbReference>
<evidence type="ECO:0000256" key="4">
    <source>
        <dbReference type="ARBA" id="ARBA00023049"/>
    </source>
</evidence>
<dbReference type="Proteomes" id="UP000199603">
    <property type="component" value="Unassembled WGS sequence"/>
</dbReference>
<gene>
    <name evidence="5" type="ORF">SAMN04488509_1035</name>
</gene>
<dbReference type="GO" id="GO:0080164">
    <property type="term" value="P:regulation of nitric oxide metabolic process"/>
    <property type="evidence" value="ECO:0007669"/>
    <property type="project" value="TreeGrafter"/>
</dbReference>
<proteinExistence type="predicted"/>
<evidence type="ECO:0000256" key="3">
    <source>
        <dbReference type="ARBA" id="ARBA00022801"/>
    </source>
</evidence>
<evidence type="ECO:0008006" key="7">
    <source>
        <dbReference type="Google" id="ProtNLM"/>
    </source>
</evidence>
<keyword evidence="6" id="KW-1185">Reference proteome</keyword>
<dbReference type="Pfam" id="PF08014">
    <property type="entry name" value="MATCAP"/>
    <property type="match status" value="1"/>
</dbReference>
<dbReference type="GO" id="GO:0006508">
    <property type="term" value="P:proteolysis"/>
    <property type="evidence" value="ECO:0007669"/>
    <property type="project" value="UniProtKB-KW"/>
</dbReference>
<evidence type="ECO:0000313" key="6">
    <source>
        <dbReference type="Proteomes" id="UP000199603"/>
    </source>
</evidence>
<sequence>MAPELAHHIALDARLVEAVGAIRLLQAVSWPVAEQERFLEGFRRGQPQLPTPRYRSRDLSAARAELAAIRDAADPQHPLGQYLQRSAESWLHAAWLIEAAGSEAASWHSIQIFGRPGDALPGSNHTNIDAARHFIEIADEVSGTLAPEDGDEVYSAEAMAAELQASLDAFFVGHRVRVEVDSELIAKAAAGPTRIRLRGGASFSEYDLRQLLEHEAFVHSLTALNGREQPHLKSLSRSAPRVTATQEGLATFAELMTGAIDLPRLKRLSLRILAIDMALNGADFIQVFRFFLDSGQSETESFASAQRVFRGCPTSGGAAFTKDAVYLHGMLSVHTFFRWTIRHRRPRLAHLLFAGKMALHDVFTLEPLFEQGVIAEPLYLPPWAQRANGLAGVLAFSLFANRIRIDRVEAEDLTLGL</sequence>
<dbReference type="PANTHER" id="PTHR31817">
    <property type="match status" value="1"/>
</dbReference>
<evidence type="ECO:0000256" key="2">
    <source>
        <dbReference type="ARBA" id="ARBA00022670"/>
    </source>
</evidence>
<dbReference type="OrthoDB" id="9785840at2"/>
<protein>
    <recommendedName>
        <fullName evidence="7">Flavohemoglobin expression-modulating QEGLA motif protein</fullName>
    </recommendedName>
</protein>
<evidence type="ECO:0000256" key="1">
    <source>
        <dbReference type="ARBA" id="ARBA00001947"/>
    </source>
</evidence>